<reference evidence="3 4" key="1">
    <citation type="submission" date="2021-06" db="EMBL/GenBank/DDBJ databases">
        <title>Caerostris extrusa draft genome.</title>
        <authorList>
            <person name="Kono N."/>
            <person name="Arakawa K."/>
        </authorList>
    </citation>
    <scope>NUCLEOTIDE SEQUENCE [LARGE SCALE GENOMIC DNA]</scope>
</reference>
<dbReference type="AlphaFoldDB" id="A0AAV4WMU5"/>
<keyword evidence="2" id="KW-0812">Transmembrane</keyword>
<evidence type="ECO:0000256" key="2">
    <source>
        <dbReference type="SAM" id="Phobius"/>
    </source>
</evidence>
<accession>A0AAV4WMU5</accession>
<dbReference type="EMBL" id="BPLR01016334">
    <property type="protein sequence ID" value="GIY83074.1"/>
    <property type="molecule type" value="Genomic_DNA"/>
</dbReference>
<feature type="transmembrane region" description="Helical" evidence="2">
    <location>
        <begin position="46"/>
        <end position="77"/>
    </location>
</feature>
<keyword evidence="2" id="KW-1133">Transmembrane helix</keyword>
<sequence length="79" mass="8968">MTFSEIFLPTSEEILPKPTDPQDPSVQKQTEYYFNTKGPSKDLTGLAFNVVMSVMMVMIMMVMVSDGHAMVMVILMVMW</sequence>
<keyword evidence="2" id="KW-0472">Membrane</keyword>
<dbReference type="Proteomes" id="UP001054945">
    <property type="component" value="Unassembled WGS sequence"/>
</dbReference>
<proteinExistence type="predicted"/>
<protein>
    <submittedName>
        <fullName evidence="3">Uncharacterized protein</fullName>
    </submittedName>
</protein>
<keyword evidence="4" id="KW-1185">Reference proteome</keyword>
<name>A0AAV4WMU5_CAEEX</name>
<feature type="region of interest" description="Disordered" evidence="1">
    <location>
        <begin position="1"/>
        <end position="27"/>
    </location>
</feature>
<evidence type="ECO:0000313" key="3">
    <source>
        <dbReference type="EMBL" id="GIY83074.1"/>
    </source>
</evidence>
<evidence type="ECO:0000313" key="4">
    <source>
        <dbReference type="Proteomes" id="UP001054945"/>
    </source>
</evidence>
<comment type="caution">
    <text evidence="3">The sequence shown here is derived from an EMBL/GenBank/DDBJ whole genome shotgun (WGS) entry which is preliminary data.</text>
</comment>
<organism evidence="3 4">
    <name type="scientific">Caerostris extrusa</name>
    <name type="common">Bark spider</name>
    <name type="synonym">Caerostris bankana</name>
    <dbReference type="NCBI Taxonomy" id="172846"/>
    <lineage>
        <taxon>Eukaryota</taxon>
        <taxon>Metazoa</taxon>
        <taxon>Ecdysozoa</taxon>
        <taxon>Arthropoda</taxon>
        <taxon>Chelicerata</taxon>
        <taxon>Arachnida</taxon>
        <taxon>Araneae</taxon>
        <taxon>Araneomorphae</taxon>
        <taxon>Entelegynae</taxon>
        <taxon>Araneoidea</taxon>
        <taxon>Araneidae</taxon>
        <taxon>Caerostris</taxon>
    </lineage>
</organism>
<evidence type="ECO:0000256" key="1">
    <source>
        <dbReference type="SAM" id="MobiDB-lite"/>
    </source>
</evidence>
<gene>
    <name evidence="3" type="ORF">CEXT_548351</name>
</gene>